<feature type="compositionally biased region" description="Basic and acidic residues" evidence="1">
    <location>
        <begin position="18"/>
        <end position="31"/>
    </location>
</feature>
<keyword evidence="3" id="KW-1185">Reference proteome</keyword>
<feature type="region of interest" description="Disordered" evidence="1">
    <location>
        <begin position="1"/>
        <end position="135"/>
    </location>
</feature>
<feature type="compositionally biased region" description="Polar residues" evidence="1">
    <location>
        <begin position="63"/>
        <end position="89"/>
    </location>
</feature>
<gene>
    <name evidence="2" type="ORF">EJ05DRAFT_393750</name>
</gene>
<evidence type="ECO:0000313" key="3">
    <source>
        <dbReference type="Proteomes" id="UP000799437"/>
    </source>
</evidence>
<dbReference type="GeneID" id="54482406"/>
<reference evidence="2" key="1">
    <citation type="journal article" date="2020" name="Stud. Mycol.">
        <title>101 Dothideomycetes genomes: a test case for predicting lifestyles and emergence of pathogens.</title>
        <authorList>
            <person name="Haridas S."/>
            <person name="Albert R."/>
            <person name="Binder M."/>
            <person name="Bloem J."/>
            <person name="Labutti K."/>
            <person name="Salamov A."/>
            <person name="Andreopoulos B."/>
            <person name="Baker S."/>
            <person name="Barry K."/>
            <person name="Bills G."/>
            <person name="Bluhm B."/>
            <person name="Cannon C."/>
            <person name="Castanera R."/>
            <person name="Culley D."/>
            <person name="Daum C."/>
            <person name="Ezra D."/>
            <person name="Gonzalez J."/>
            <person name="Henrissat B."/>
            <person name="Kuo A."/>
            <person name="Liang C."/>
            <person name="Lipzen A."/>
            <person name="Lutzoni F."/>
            <person name="Magnuson J."/>
            <person name="Mondo S."/>
            <person name="Nolan M."/>
            <person name="Ohm R."/>
            <person name="Pangilinan J."/>
            <person name="Park H.-J."/>
            <person name="Ramirez L."/>
            <person name="Alfaro M."/>
            <person name="Sun H."/>
            <person name="Tritt A."/>
            <person name="Yoshinaga Y."/>
            <person name="Zwiers L.-H."/>
            <person name="Turgeon B."/>
            <person name="Goodwin S."/>
            <person name="Spatafora J."/>
            <person name="Crous P."/>
            <person name="Grigoriev I."/>
        </authorList>
    </citation>
    <scope>NUCLEOTIDE SEQUENCE</scope>
    <source>
        <strain evidence="2">CBS 121739</strain>
    </source>
</reference>
<dbReference type="AlphaFoldDB" id="A0A6A6W8Y2"/>
<feature type="compositionally biased region" description="Polar residues" evidence="1">
    <location>
        <begin position="1"/>
        <end position="17"/>
    </location>
</feature>
<dbReference type="RefSeq" id="XP_033600002.1">
    <property type="nucleotide sequence ID" value="XM_033741352.1"/>
</dbReference>
<dbReference type="EMBL" id="ML996573">
    <property type="protein sequence ID" value="KAF2757551.1"/>
    <property type="molecule type" value="Genomic_DNA"/>
</dbReference>
<organism evidence="2 3">
    <name type="scientific">Pseudovirgaria hyperparasitica</name>
    <dbReference type="NCBI Taxonomy" id="470096"/>
    <lineage>
        <taxon>Eukaryota</taxon>
        <taxon>Fungi</taxon>
        <taxon>Dikarya</taxon>
        <taxon>Ascomycota</taxon>
        <taxon>Pezizomycotina</taxon>
        <taxon>Dothideomycetes</taxon>
        <taxon>Dothideomycetes incertae sedis</taxon>
        <taxon>Acrospermales</taxon>
        <taxon>Acrospermaceae</taxon>
        <taxon>Pseudovirgaria</taxon>
    </lineage>
</organism>
<evidence type="ECO:0000256" key="1">
    <source>
        <dbReference type="SAM" id="MobiDB-lite"/>
    </source>
</evidence>
<feature type="compositionally biased region" description="Polar residues" evidence="1">
    <location>
        <begin position="35"/>
        <end position="46"/>
    </location>
</feature>
<dbReference type="Proteomes" id="UP000799437">
    <property type="component" value="Unassembled WGS sequence"/>
</dbReference>
<evidence type="ECO:0000313" key="2">
    <source>
        <dbReference type="EMBL" id="KAF2757551.1"/>
    </source>
</evidence>
<protein>
    <submittedName>
        <fullName evidence="2">Uncharacterized protein</fullName>
    </submittedName>
</protein>
<sequence length="148" mass="15602">MGCTLSKSKASLRTIDTQQKEATKPISRSHEASSPIKTSRPNTPGITSSPPTPMSKSPATSTHSIRSSTNQLSHVKNASVTSTTSNCVSYHSPRGSVRNSPRSSAVVSPMRPQFLSPGDRSSSGTAYGGPTTFHGNAYAMGWQGRHAD</sequence>
<name>A0A6A6W8Y2_9PEZI</name>
<proteinExistence type="predicted"/>
<accession>A0A6A6W8Y2</accession>
<feature type="compositionally biased region" description="Polar residues" evidence="1">
    <location>
        <begin position="97"/>
        <end position="106"/>
    </location>
</feature>